<feature type="transmembrane region" description="Helical" evidence="8">
    <location>
        <begin position="104"/>
        <end position="131"/>
    </location>
</feature>
<dbReference type="GO" id="GO:0005886">
    <property type="term" value="C:plasma membrane"/>
    <property type="evidence" value="ECO:0007669"/>
    <property type="project" value="UniProtKB-SubCell"/>
</dbReference>
<feature type="transmembrane region" description="Helical" evidence="8">
    <location>
        <begin position="237"/>
        <end position="256"/>
    </location>
</feature>
<dbReference type="Pfam" id="PF00528">
    <property type="entry name" value="BPD_transp_1"/>
    <property type="match status" value="1"/>
</dbReference>
<gene>
    <name evidence="10" type="ORF">A8950_1618</name>
</gene>
<keyword evidence="3 8" id="KW-0813">Transport</keyword>
<comment type="similarity">
    <text evidence="2">Belongs to the binding-protein-dependent transport system permease family. CysTW subfamily.</text>
</comment>
<dbReference type="Gene3D" id="1.10.3720.10">
    <property type="entry name" value="MetI-like"/>
    <property type="match status" value="1"/>
</dbReference>
<dbReference type="PROSITE" id="PS50928">
    <property type="entry name" value="ABC_TM1"/>
    <property type="match status" value="1"/>
</dbReference>
<feature type="transmembrane region" description="Helical" evidence="8">
    <location>
        <begin position="12"/>
        <end position="31"/>
    </location>
</feature>
<keyword evidence="11" id="KW-1185">Reference proteome</keyword>
<evidence type="ECO:0000256" key="7">
    <source>
        <dbReference type="ARBA" id="ARBA00023136"/>
    </source>
</evidence>
<dbReference type="CDD" id="cd06261">
    <property type="entry name" value="TM_PBP2"/>
    <property type="match status" value="1"/>
</dbReference>
<comment type="caution">
    <text evidence="10">The sequence shown here is derived from an EMBL/GenBank/DDBJ whole genome shotgun (WGS) entry which is preliminary data.</text>
</comment>
<sequence>MNRLSSRVILRSFILLYLVAFFAYLFLPLLYMSAAAFNQSRFPATVPWQGFTLEWFDALLNDSMLWSSLGNSLLVGAGVVALSVPIGLNAALLLHLLQKRVRTLAYGVMVSPILMPGVILGISTLVFWRGFDVGGGWHLAVLAQTTFIASYCMMMFQARLQRLDPTWEEAALDLGASHFQVMRRIMLPFLAPTAIGAAVIAFLQSFENYNTTLFVYGSDRTLTIYLAGKVRVGLTPAVNALSVIFILLTVAAAVLFEWRRRAEARPAARPVPAKASLGRAAPVPAE</sequence>
<evidence type="ECO:0000256" key="2">
    <source>
        <dbReference type="ARBA" id="ARBA00007069"/>
    </source>
</evidence>
<proteinExistence type="inferred from homology"/>
<dbReference type="OrthoDB" id="9808399at2"/>
<dbReference type="InterPro" id="IPR051789">
    <property type="entry name" value="Bact_Polyamine_Transport"/>
</dbReference>
<dbReference type="GO" id="GO:0055085">
    <property type="term" value="P:transmembrane transport"/>
    <property type="evidence" value="ECO:0007669"/>
    <property type="project" value="InterPro"/>
</dbReference>
<evidence type="ECO:0000256" key="8">
    <source>
        <dbReference type="RuleBase" id="RU363032"/>
    </source>
</evidence>
<dbReference type="RefSeq" id="WP_133613097.1">
    <property type="nucleotide sequence ID" value="NZ_SNYW01000007.1"/>
</dbReference>
<keyword evidence="4" id="KW-1003">Cell membrane</keyword>
<dbReference type="PANTHER" id="PTHR43848">
    <property type="entry name" value="PUTRESCINE TRANSPORT SYSTEM PERMEASE PROTEIN POTI"/>
    <property type="match status" value="1"/>
</dbReference>
<feature type="transmembrane region" description="Helical" evidence="8">
    <location>
        <begin position="137"/>
        <end position="156"/>
    </location>
</feature>
<dbReference type="SUPFAM" id="SSF161098">
    <property type="entry name" value="MetI-like"/>
    <property type="match status" value="1"/>
</dbReference>
<feature type="transmembrane region" description="Helical" evidence="8">
    <location>
        <begin position="73"/>
        <end position="97"/>
    </location>
</feature>
<dbReference type="AlphaFoldDB" id="A0A4R6WWB0"/>
<name>A0A4R6WWB0_9PROT</name>
<evidence type="ECO:0000256" key="1">
    <source>
        <dbReference type="ARBA" id="ARBA00004651"/>
    </source>
</evidence>
<evidence type="ECO:0000256" key="3">
    <source>
        <dbReference type="ARBA" id="ARBA00022448"/>
    </source>
</evidence>
<accession>A0A4R6WWB0</accession>
<keyword evidence="5 8" id="KW-0812">Transmembrane</keyword>
<evidence type="ECO:0000313" key="11">
    <source>
        <dbReference type="Proteomes" id="UP000295783"/>
    </source>
</evidence>
<feature type="domain" description="ABC transmembrane type-1" evidence="9">
    <location>
        <begin position="69"/>
        <end position="256"/>
    </location>
</feature>
<comment type="subcellular location">
    <subcellularLocation>
        <location evidence="1 8">Cell membrane</location>
        <topology evidence="1 8">Multi-pass membrane protein</topology>
    </subcellularLocation>
</comment>
<dbReference type="InterPro" id="IPR035906">
    <property type="entry name" value="MetI-like_sf"/>
</dbReference>
<protein>
    <submittedName>
        <fullName evidence="10">Spermidine/putrescine transport system permease protein</fullName>
    </submittedName>
</protein>
<evidence type="ECO:0000313" key="10">
    <source>
        <dbReference type="EMBL" id="TDQ83332.1"/>
    </source>
</evidence>
<reference evidence="10 11" key="1">
    <citation type="submission" date="2019-03" db="EMBL/GenBank/DDBJ databases">
        <title>Genomic Encyclopedia of Type Strains, Phase III (KMG-III): the genomes of soil and plant-associated and newly described type strains.</title>
        <authorList>
            <person name="Whitman W."/>
        </authorList>
    </citation>
    <scope>NUCLEOTIDE SEQUENCE [LARGE SCALE GENOMIC DNA]</scope>
    <source>
        <strain evidence="10 11">CGMCC 1.7660</strain>
    </source>
</reference>
<evidence type="ECO:0000256" key="5">
    <source>
        <dbReference type="ARBA" id="ARBA00022692"/>
    </source>
</evidence>
<evidence type="ECO:0000259" key="9">
    <source>
        <dbReference type="PROSITE" id="PS50928"/>
    </source>
</evidence>
<dbReference type="Proteomes" id="UP000295783">
    <property type="component" value="Unassembled WGS sequence"/>
</dbReference>
<dbReference type="PANTHER" id="PTHR43848:SF2">
    <property type="entry name" value="PUTRESCINE TRANSPORT SYSTEM PERMEASE PROTEIN POTI"/>
    <property type="match status" value="1"/>
</dbReference>
<evidence type="ECO:0000256" key="4">
    <source>
        <dbReference type="ARBA" id="ARBA00022475"/>
    </source>
</evidence>
<evidence type="ECO:0000256" key="6">
    <source>
        <dbReference type="ARBA" id="ARBA00022989"/>
    </source>
</evidence>
<keyword evidence="7 8" id="KW-0472">Membrane</keyword>
<dbReference type="EMBL" id="SNYW01000007">
    <property type="protein sequence ID" value="TDQ83332.1"/>
    <property type="molecule type" value="Genomic_DNA"/>
</dbReference>
<dbReference type="InterPro" id="IPR000515">
    <property type="entry name" value="MetI-like"/>
</dbReference>
<keyword evidence="6 8" id="KW-1133">Transmembrane helix</keyword>
<organism evidence="10 11">
    <name type="scientific">Dongia mobilis</name>
    <dbReference type="NCBI Taxonomy" id="578943"/>
    <lineage>
        <taxon>Bacteria</taxon>
        <taxon>Pseudomonadati</taxon>
        <taxon>Pseudomonadota</taxon>
        <taxon>Alphaproteobacteria</taxon>
        <taxon>Rhodospirillales</taxon>
        <taxon>Dongiaceae</taxon>
        <taxon>Dongia</taxon>
    </lineage>
</organism>
<feature type="transmembrane region" description="Helical" evidence="8">
    <location>
        <begin position="185"/>
        <end position="206"/>
    </location>
</feature>